<dbReference type="AlphaFoldDB" id="A0A328DUI5"/>
<sequence length="94" mass="10210">MLNFVFKSYVIANSLNSVLPTTNYISVHGSTILQVSSPVVYFDKEVTMAIILLMVKISGEGMVSNVVTPIVTPDPIHDVKVQVIDAQMLRGCGN</sequence>
<gene>
    <name evidence="1" type="ORF">DM860_012348</name>
</gene>
<reference evidence="1 2" key="1">
    <citation type="submission" date="2018-06" db="EMBL/GenBank/DDBJ databases">
        <title>The Genome of Cuscuta australis (Dodder) Provides Insight into the Evolution of Plant Parasitism.</title>
        <authorList>
            <person name="Liu H."/>
        </authorList>
    </citation>
    <scope>NUCLEOTIDE SEQUENCE [LARGE SCALE GENOMIC DNA]</scope>
    <source>
        <strain evidence="2">cv. Yunnan</strain>
        <tissue evidence="1">Vines</tissue>
    </source>
</reference>
<dbReference type="Proteomes" id="UP000249390">
    <property type="component" value="Unassembled WGS sequence"/>
</dbReference>
<protein>
    <submittedName>
        <fullName evidence="1">Uncharacterized protein</fullName>
    </submittedName>
</protein>
<accession>A0A328DUI5</accession>
<organism evidence="1 2">
    <name type="scientific">Cuscuta australis</name>
    <dbReference type="NCBI Taxonomy" id="267555"/>
    <lineage>
        <taxon>Eukaryota</taxon>
        <taxon>Viridiplantae</taxon>
        <taxon>Streptophyta</taxon>
        <taxon>Embryophyta</taxon>
        <taxon>Tracheophyta</taxon>
        <taxon>Spermatophyta</taxon>
        <taxon>Magnoliopsida</taxon>
        <taxon>eudicotyledons</taxon>
        <taxon>Gunneridae</taxon>
        <taxon>Pentapetalae</taxon>
        <taxon>asterids</taxon>
        <taxon>lamiids</taxon>
        <taxon>Solanales</taxon>
        <taxon>Convolvulaceae</taxon>
        <taxon>Cuscuteae</taxon>
        <taxon>Cuscuta</taxon>
        <taxon>Cuscuta subgen. Grammica</taxon>
        <taxon>Cuscuta sect. Cleistogrammica</taxon>
    </lineage>
</organism>
<keyword evidence="2" id="KW-1185">Reference proteome</keyword>
<comment type="caution">
    <text evidence="1">The sequence shown here is derived from an EMBL/GenBank/DDBJ whole genome shotgun (WGS) entry which is preliminary data.</text>
</comment>
<name>A0A328DUI5_9ASTE</name>
<proteinExistence type="predicted"/>
<dbReference type="EMBL" id="NQVE01000111">
    <property type="protein sequence ID" value="RAL47723.1"/>
    <property type="molecule type" value="Genomic_DNA"/>
</dbReference>
<evidence type="ECO:0000313" key="1">
    <source>
        <dbReference type="EMBL" id="RAL47723.1"/>
    </source>
</evidence>
<evidence type="ECO:0000313" key="2">
    <source>
        <dbReference type="Proteomes" id="UP000249390"/>
    </source>
</evidence>